<accession>A0ABQ5QZG5</accession>
<evidence type="ECO:0000256" key="1">
    <source>
        <dbReference type="SAM" id="Phobius"/>
    </source>
</evidence>
<dbReference type="EMBL" id="BSDI01000018">
    <property type="protein sequence ID" value="GLH98730.1"/>
    <property type="molecule type" value="Genomic_DNA"/>
</dbReference>
<proteinExistence type="predicted"/>
<evidence type="ECO:0000313" key="2">
    <source>
        <dbReference type="EMBL" id="GLH98730.1"/>
    </source>
</evidence>
<organism evidence="2 3">
    <name type="scientific">Phytohabitans aurantiacus</name>
    <dbReference type="NCBI Taxonomy" id="3016789"/>
    <lineage>
        <taxon>Bacteria</taxon>
        <taxon>Bacillati</taxon>
        <taxon>Actinomycetota</taxon>
        <taxon>Actinomycetes</taxon>
        <taxon>Micromonosporales</taxon>
        <taxon>Micromonosporaceae</taxon>
    </lineage>
</organism>
<dbReference type="Proteomes" id="UP001144280">
    <property type="component" value="Unassembled WGS sequence"/>
</dbReference>
<evidence type="ECO:0000313" key="3">
    <source>
        <dbReference type="Proteomes" id="UP001144280"/>
    </source>
</evidence>
<sequence length="233" mass="24719">MRPLPLWRHEARRAGWTALLTPPLAVAAPILIAFVDAGANASDHEIAQNLFGALEMGVPLAAGIGAASLVGRDPAAELLLTTPAGYRTILLRRLAVTVGWTALVALLLAVPMIATGWWAKWPANHGALPGQLIWLAPTLGLAALGFLAGAAFRGPAAAGGLVAIFWIFQQMFADRVQEQGWSRQLYLFATTRGAVPADWTANRITLIAVSIVLGALAWLLLGRTERLIQGVTE</sequence>
<evidence type="ECO:0008006" key="4">
    <source>
        <dbReference type="Google" id="ProtNLM"/>
    </source>
</evidence>
<comment type="caution">
    <text evidence="2">The sequence shown here is derived from an EMBL/GenBank/DDBJ whole genome shotgun (WGS) entry which is preliminary data.</text>
</comment>
<dbReference type="RefSeq" id="WP_281897899.1">
    <property type="nucleotide sequence ID" value="NZ_BSDI01000018.1"/>
</dbReference>
<feature type="transmembrane region" description="Helical" evidence="1">
    <location>
        <begin position="131"/>
        <end position="149"/>
    </location>
</feature>
<feature type="transmembrane region" description="Helical" evidence="1">
    <location>
        <begin position="90"/>
        <end position="119"/>
    </location>
</feature>
<gene>
    <name evidence="2" type="ORF">Pa4123_40050</name>
</gene>
<feature type="transmembrane region" description="Helical" evidence="1">
    <location>
        <begin position="204"/>
        <end position="221"/>
    </location>
</feature>
<feature type="transmembrane region" description="Helical" evidence="1">
    <location>
        <begin position="156"/>
        <end position="173"/>
    </location>
</feature>
<keyword evidence="1" id="KW-0472">Membrane</keyword>
<keyword evidence="1" id="KW-1133">Transmembrane helix</keyword>
<keyword evidence="1" id="KW-0812">Transmembrane</keyword>
<reference evidence="2" key="1">
    <citation type="submission" date="2022-12" db="EMBL/GenBank/DDBJ databases">
        <title>New Phytohabitans aurantiacus sp. RD004123 nov., an actinomycete isolated from soil.</title>
        <authorList>
            <person name="Triningsih D.W."/>
            <person name="Harunari E."/>
            <person name="Igarashi Y."/>
        </authorList>
    </citation>
    <scope>NUCLEOTIDE SEQUENCE</scope>
    <source>
        <strain evidence="2">RD004123</strain>
    </source>
</reference>
<keyword evidence="3" id="KW-1185">Reference proteome</keyword>
<name>A0ABQ5QZG5_9ACTN</name>
<protein>
    <recommendedName>
        <fullName evidence="4">ABC transporter permease</fullName>
    </recommendedName>
</protein>
<feature type="transmembrane region" description="Helical" evidence="1">
    <location>
        <begin position="51"/>
        <end position="70"/>
    </location>
</feature>